<feature type="compositionally biased region" description="Polar residues" evidence="1">
    <location>
        <begin position="140"/>
        <end position="149"/>
    </location>
</feature>
<dbReference type="Proteomes" id="UP001201262">
    <property type="component" value="Unassembled WGS sequence"/>
</dbReference>
<dbReference type="InterPro" id="IPR029063">
    <property type="entry name" value="SAM-dependent_MTases_sf"/>
</dbReference>
<evidence type="ECO:0000313" key="2">
    <source>
        <dbReference type="EMBL" id="KAH8696585.1"/>
    </source>
</evidence>
<dbReference type="SUPFAM" id="SSF53335">
    <property type="entry name" value="S-adenosyl-L-methionine-dependent methyltransferases"/>
    <property type="match status" value="1"/>
</dbReference>
<feature type="region of interest" description="Disordered" evidence="1">
    <location>
        <begin position="19"/>
        <end position="61"/>
    </location>
</feature>
<comment type="caution">
    <text evidence="2">The sequence shown here is derived from an EMBL/GenBank/DDBJ whole genome shotgun (WGS) entry which is preliminary data.</text>
</comment>
<dbReference type="AlphaFoldDB" id="A0AAD4KTI6"/>
<sequence>MSVENFTYLRQLQQHQRQLHATTEVRQTKGPLKQLRPQRSSSAERPSSERPKIDLGARQVDRHSLAKRGLARIFIPAKLRRTKSTEDQNANLTAGIISHSDTGVGHDQSSAIETLHAVTSYNDTSVHSQWADVPSPPISPTSDQSSGSSAVSRSFPPLYSLSSTQMFCLCSKLLTNPFSERFELNPVLLNISHPLLSRPLQRRHCLRVLDLSGNGDSVYSHTIATLPYATVCQVPQRQREVQTQSSPSLPFGPKSFDVVSTRTLYKSISITHQPTSPSRPWSNEKTLESWIREIHRVLDNGGSFEYIFFERRLNNAGPLTREVEPFLYEEDQFYFFNQDQHQNSRFTVRENCTPCLSTTTCGLVTAVRFLELLANEGFTIEKNTTLMFPLSLLSTAFTQDGQRFRENRRESELDKPDVNPKLALLAEMVYEECRVSQTAWRCIIGCAQKT</sequence>
<reference evidence="2" key="1">
    <citation type="submission" date="2021-12" db="EMBL/GenBank/DDBJ databases">
        <title>Convergent genome expansion in fungi linked to evolution of root-endophyte symbiosis.</title>
        <authorList>
            <consortium name="DOE Joint Genome Institute"/>
            <person name="Ke Y.-H."/>
            <person name="Bonito G."/>
            <person name="Liao H.-L."/>
            <person name="Looney B."/>
            <person name="Rojas-Flechas A."/>
            <person name="Nash J."/>
            <person name="Hameed K."/>
            <person name="Schadt C."/>
            <person name="Martin F."/>
            <person name="Crous P.W."/>
            <person name="Miettinen O."/>
            <person name="Magnuson J.K."/>
            <person name="Labbe J."/>
            <person name="Jacobson D."/>
            <person name="Doktycz M.J."/>
            <person name="Veneault-Fourrey C."/>
            <person name="Kuo A."/>
            <person name="Mondo S."/>
            <person name="Calhoun S."/>
            <person name="Riley R."/>
            <person name="Ohm R."/>
            <person name="LaButti K."/>
            <person name="Andreopoulos B."/>
            <person name="Pangilinan J."/>
            <person name="Nolan M."/>
            <person name="Tritt A."/>
            <person name="Clum A."/>
            <person name="Lipzen A."/>
            <person name="Daum C."/>
            <person name="Barry K."/>
            <person name="Grigoriev I.V."/>
            <person name="Vilgalys R."/>
        </authorList>
    </citation>
    <scope>NUCLEOTIDE SEQUENCE</scope>
    <source>
        <strain evidence="2">PMI_201</strain>
    </source>
</reference>
<dbReference type="RefSeq" id="XP_046071521.1">
    <property type="nucleotide sequence ID" value="XM_046220570.1"/>
</dbReference>
<evidence type="ECO:0000313" key="3">
    <source>
        <dbReference type="Proteomes" id="UP001201262"/>
    </source>
</evidence>
<protein>
    <submittedName>
        <fullName evidence="2">Uncharacterized protein</fullName>
    </submittedName>
</protein>
<proteinExistence type="predicted"/>
<keyword evidence="3" id="KW-1185">Reference proteome</keyword>
<evidence type="ECO:0000256" key="1">
    <source>
        <dbReference type="SAM" id="MobiDB-lite"/>
    </source>
</evidence>
<dbReference type="EMBL" id="JAJTJA010000007">
    <property type="protein sequence ID" value="KAH8696585.1"/>
    <property type="molecule type" value="Genomic_DNA"/>
</dbReference>
<organism evidence="2 3">
    <name type="scientific">Talaromyces proteolyticus</name>
    <dbReference type="NCBI Taxonomy" id="1131652"/>
    <lineage>
        <taxon>Eukaryota</taxon>
        <taxon>Fungi</taxon>
        <taxon>Dikarya</taxon>
        <taxon>Ascomycota</taxon>
        <taxon>Pezizomycotina</taxon>
        <taxon>Eurotiomycetes</taxon>
        <taxon>Eurotiomycetidae</taxon>
        <taxon>Eurotiales</taxon>
        <taxon>Trichocomaceae</taxon>
        <taxon>Talaromyces</taxon>
        <taxon>Talaromyces sect. Bacilispori</taxon>
    </lineage>
</organism>
<dbReference type="Gene3D" id="3.40.50.150">
    <property type="entry name" value="Vaccinia Virus protein VP39"/>
    <property type="match status" value="1"/>
</dbReference>
<gene>
    <name evidence="2" type="ORF">BGW36DRAFT_428587</name>
</gene>
<dbReference type="GeneID" id="70250857"/>
<feature type="compositionally biased region" description="Basic and acidic residues" evidence="1">
    <location>
        <begin position="46"/>
        <end position="61"/>
    </location>
</feature>
<accession>A0AAD4KTI6</accession>
<name>A0AAD4KTI6_9EURO</name>
<feature type="region of interest" description="Disordered" evidence="1">
    <location>
        <begin position="129"/>
        <end position="149"/>
    </location>
</feature>